<organism evidence="1">
    <name type="scientific">Leptolyngbya boryana CZ1</name>
    <dbReference type="NCBI Taxonomy" id="3060204"/>
    <lineage>
        <taxon>Bacteria</taxon>
        <taxon>Bacillati</taxon>
        <taxon>Cyanobacteriota</taxon>
        <taxon>Cyanophyceae</taxon>
        <taxon>Leptolyngbyales</taxon>
        <taxon>Leptolyngbyaceae</taxon>
        <taxon>Leptolyngbya group</taxon>
        <taxon>Leptolyngbya</taxon>
    </lineage>
</organism>
<proteinExistence type="predicted"/>
<reference evidence="1" key="2">
    <citation type="submission" date="2023-07" db="EMBL/GenBank/DDBJ databases">
        <authorList>
            <person name="Bai X.-H."/>
            <person name="Wang H.-H."/>
            <person name="Wang J."/>
            <person name="Ma M.-Y."/>
            <person name="Hu H.-H."/>
            <person name="Song Z.-L."/>
            <person name="Ma H.-G."/>
            <person name="Fan Y."/>
            <person name="Du C.-Y."/>
            <person name="Xu J.-C."/>
        </authorList>
    </citation>
    <scope>NUCLEOTIDE SEQUENCE</scope>
    <source>
        <strain evidence="1">CZ1</strain>
    </source>
</reference>
<dbReference type="EMBL" id="CP130144">
    <property type="protein sequence ID" value="WNZ43903.1"/>
    <property type="molecule type" value="Genomic_DNA"/>
</dbReference>
<accession>A0AA96WQZ3</accession>
<protein>
    <submittedName>
        <fullName evidence="1">Uncharacterized protein</fullName>
    </submittedName>
</protein>
<sequence length="591" mass="65738">MLISEILHILPANLNWMVLFDLASIRQVTDESVIKAMYHLPGTIDLSPYSHVVLANIGHFLAYSDQSALIEVASGKHWTHDRKSTSLYDRFVDRLSLFAVDEAGCLGLGKTAPYSPVLLHIKIQAGLGQAQAVFDQEPSQQHYELLQAVGVTFLGGEQRGSYYVAEFQNRLPVHIHAGILSHFTRTGHCNLFFLQHGTIDPPLEAGLLKAAETRIAWARTRSLEGLLSLLQDADAQAMTCHPPRPQAPFPYGDLVPLGFVLKALNQADSVQAQESRQAITQHLLKHRQDLLWAFHTDRLITATDSALILQGIQDSESVEALERFADGQGGYYPQLWSRDRQPGKMKVDESCRHWCQADYATTCMIRALRREAGLDSKTSTSYLAAGIANRSGLYFANPYLVDWVTACAIAEHETDLRQHLLEEVLASMNQDYSFGTYDPSFSTSLAILTMAALGFRGRTMRAAQLRLLNFMDKQGQFPSVMPFYSSLQIDPATPPLTILGLLMVNAASTHQKAIQKIQDHHYGISLYEDAQRSISTALAYLALSESCTPTRHDLRSSSTEVHPRYRCATHCEYIAKFALPPYLATTALVHA</sequence>
<dbReference type="RefSeq" id="WP_316426084.1">
    <property type="nucleotide sequence ID" value="NZ_CP130144.1"/>
</dbReference>
<gene>
    <name evidence="1" type="ORF">Q2T42_18880</name>
</gene>
<evidence type="ECO:0000313" key="1">
    <source>
        <dbReference type="EMBL" id="WNZ43903.1"/>
    </source>
</evidence>
<name>A0AA96WQZ3_LEPBY</name>
<reference evidence="1" key="1">
    <citation type="journal article" date="2023" name="Plants (Basel)">
        <title>Genomic Analysis of Leptolyngbya boryana CZ1 Reveals Efficient Carbon Fixation Modules.</title>
        <authorList>
            <person name="Bai X."/>
            <person name="Wang H."/>
            <person name="Cheng W."/>
            <person name="Wang J."/>
            <person name="Ma M."/>
            <person name="Hu H."/>
            <person name="Song Z."/>
            <person name="Ma H."/>
            <person name="Fan Y."/>
            <person name="Du C."/>
            <person name="Xu J."/>
        </authorList>
    </citation>
    <scope>NUCLEOTIDE SEQUENCE</scope>
    <source>
        <strain evidence="1">CZ1</strain>
    </source>
</reference>
<dbReference type="AlphaFoldDB" id="A0AA96WQZ3"/>